<keyword evidence="8 11" id="KW-0472">Membrane</keyword>
<feature type="transmembrane region" description="Helical" evidence="11">
    <location>
        <begin position="1088"/>
        <end position="1112"/>
    </location>
</feature>
<dbReference type="Proteomes" id="UP000095767">
    <property type="component" value="Unassembled WGS sequence"/>
</dbReference>
<feature type="repeat" description="ANK" evidence="9">
    <location>
        <begin position="337"/>
        <end position="369"/>
    </location>
</feature>
<keyword evidence="5 11" id="KW-1133">Transmembrane helix</keyword>
<feature type="compositionally biased region" description="Low complexity" evidence="10">
    <location>
        <begin position="67"/>
        <end position="88"/>
    </location>
</feature>
<feature type="transmembrane region" description="Helical" evidence="11">
    <location>
        <begin position="566"/>
        <end position="586"/>
    </location>
</feature>
<feature type="repeat" description="ANK" evidence="9">
    <location>
        <begin position="785"/>
        <end position="807"/>
    </location>
</feature>
<dbReference type="InterPro" id="IPR026961">
    <property type="entry name" value="PGG_dom"/>
</dbReference>
<evidence type="ECO:0000256" key="10">
    <source>
        <dbReference type="SAM" id="MobiDB-lite"/>
    </source>
</evidence>
<accession>A0A1E5UJ68</accession>
<dbReference type="Gene3D" id="1.25.40.20">
    <property type="entry name" value="Ankyrin repeat-containing domain"/>
    <property type="match status" value="5"/>
</dbReference>
<evidence type="ECO:0000256" key="9">
    <source>
        <dbReference type="PROSITE-ProRule" id="PRU00023"/>
    </source>
</evidence>
<evidence type="ECO:0000259" key="12">
    <source>
        <dbReference type="Pfam" id="PF13962"/>
    </source>
</evidence>
<evidence type="ECO:0000256" key="8">
    <source>
        <dbReference type="ARBA" id="ARBA00023136"/>
    </source>
</evidence>
<reference evidence="13 14" key="1">
    <citation type="submission" date="2016-09" db="EMBL/GenBank/DDBJ databases">
        <title>The draft genome of Dichanthelium oligosanthes: A C3 panicoid grass species.</title>
        <authorList>
            <person name="Studer A.J."/>
            <person name="Schnable J.C."/>
            <person name="Brutnell T.P."/>
        </authorList>
    </citation>
    <scope>NUCLEOTIDE SEQUENCE [LARGE SCALE GENOMIC DNA]</scope>
    <source>
        <strain evidence="14">cv. Kellogg 1175</strain>
        <tissue evidence="13">Leaf</tissue>
    </source>
</reference>
<comment type="subcellular location">
    <subcellularLocation>
        <location evidence="1">Cell membrane</location>
        <topology evidence="1">Multi-pass membrane protein</topology>
    </subcellularLocation>
</comment>
<protein>
    <submittedName>
        <fullName evidence="13">Ankyrin repeat-containing protein</fullName>
    </submittedName>
</protein>
<name>A0A1E5UJ68_9POAL</name>
<dbReference type="PANTHER" id="PTHR24186:SF48">
    <property type="entry name" value="ANKYRIN REPEAT-CONTAINING PROTEIN ITN1"/>
    <property type="match status" value="1"/>
</dbReference>
<keyword evidence="14" id="KW-1185">Reference proteome</keyword>
<feature type="transmembrane region" description="Helical" evidence="11">
    <location>
        <begin position="632"/>
        <end position="656"/>
    </location>
</feature>
<evidence type="ECO:0000256" key="1">
    <source>
        <dbReference type="ARBA" id="ARBA00004651"/>
    </source>
</evidence>
<feature type="transmembrane region" description="Helical" evidence="11">
    <location>
        <begin position="1047"/>
        <end position="1068"/>
    </location>
</feature>
<feature type="repeat" description="ANK" evidence="9">
    <location>
        <begin position="269"/>
        <end position="292"/>
    </location>
</feature>
<keyword evidence="2" id="KW-1003">Cell membrane</keyword>
<dbReference type="Pfam" id="PF12796">
    <property type="entry name" value="Ank_2"/>
    <property type="match status" value="5"/>
</dbReference>
<keyword evidence="4" id="KW-0677">Repeat</keyword>
<keyword evidence="3 11" id="KW-0812">Transmembrane</keyword>
<evidence type="ECO:0000256" key="5">
    <source>
        <dbReference type="ARBA" id="ARBA00022989"/>
    </source>
</evidence>
<evidence type="ECO:0000256" key="6">
    <source>
        <dbReference type="ARBA" id="ARBA00023016"/>
    </source>
</evidence>
<feature type="repeat" description="ANK" evidence="9">
    <location>
        <begin position="853"/>
        <end position="885"/>
    </location>
</feature>
<evidence type="ECO:0000256" key="2">
    <source>
        <dbReference type="ARBA" id="ARBA00022475"/>
    </source>
</evidence>
<dbReference type="SUPFAM" id="SSF48403">
    <property type="entry name" value="Ankyrin repeat"/>
    <property type="match status" value="2"/>
</dbReference>
<dbReference type="FunFam" id="1.25.40.20:FF:000217">
    <property type="entry name" value="Ankyrin repeat-containing protein ITN1"/>
    <property type="match status" value="1"/>
</dbReference>
<dbReference type="OrthoDB" id="194358at2759"/>
<dbReference type="FunFam" id="1.25.40.20:FF:000245">
    <property type="entry name" value="Ankyrin repeat-containing protein ITN1"/>
    <property type="match status" value="1"/>
</dbReference>
<feature type="transmembrane region" description="Helical" evidence="11">
    <location>
        <begin position="1159"/>
        <end position="1184"/>
    </location>
</feature>
<feature type="repeat" description="ANK" evidence="9">
    <location>
        <begin position="887"/>
        <end position="908"/>
    </location>
</feature>
<feature type="repeat" description="ANK" evidence="9">
    <location>
        <begin position="371"/>
        <end position="393"/>
    </location>
</feature>
<evidence type="ECO:0000256" key="3">
    <source>
        <dbReference type="ARBA" id="ARBA00022692"/>
    </source>
</evidence>
<evidence type="ECO:0000313" key="13">
    <source>
        <dbReference type="EMBL" id="OEL12835.1"/>
    </source>
</evidence>
<organism evidence="13 14">
    <name type="scientific">Dichanthelium oligosanthes</name>
    <dbReference type="NCBI Taxonomy" id="888268"/>
    <lineage>
        <taxon>Eukaryota</taxon>
        <taxon>Viridiplantae</taxon>
        <taxon>Streptophyta</taxon>
        <taxon>Embryophyta</taxon>
        <taxon>Tracheophyta</taxon>
        <taxon>Spermatophyta</taxon>
        <taxon>Magnoliopsida</taxon>
        <taxon>Liliopsida</taxon>
        <taxon>Poales</taxon>
        <taxon>Poaceae</taxon>
        <taxon>PACMAD clade</taxon>
        <taxon>Panicoideae</taxon>
        <taxon>Panicodae</taxon>
        <taxon>Paniceae</taxon>
        <taxon>Dichantheliinae</taxon>
        <taxon>Dichanthelium</taxon>
    </lineage>
</organism>
<feature type="transmembrane region" description="Helical" evidence="11">
    <location>
        <begin position="524"/>
        <end position="546"/>
    </location>
</feature>
<feature type="domain" description="PGG" evidence="12">
    <location>
        <begin position="1036"/>
        <end position="1152"/>
    </location>
</feature>
<dbReference type="EMBL" id="LWDX02075642">
    <property type="protein sequence ID" value="OEL12835.1"/>
    <property type="molecule type" value="Genomic_DNA"/>
</dbReference>
<feature type="domain" description="PGG" evidence="12">
    <location>
        <begin position="519"/>
        <end position="625"/>
    </location>
</feature>
<dbReference type="PANTHER" id="PTHR24186">
    <property type="entry name" value="PROTEIN PHOSPHATASE 1 REGULATORY SUBUNIT"/>
    <property type="match status" value="1"/>
</dbReference>
<dbReference type="STRING" id="888268.A0A1E5UJ68"/>
<dbReference type="PROSITE" id="PS50297">
    <property type="entry name" value="ANK_REP_REGION"/>
    <property type="match status" value="7"/>
</dbReference>
<dbReference type="GO" id="GO:0005886">
    <property type="term" value="C:plasma membrane"/>
    <property type="evidence" value="ECO:0007669"/>
    <property type="project" value="UniProtKB-SubCell"/>
</dbReference>
<feature type="region of interest" description="Disordered" evidence="10">
    <location>
        <begin position="670"/>
        <end position="690"/>
    </location>
</feature>
<dbReference type="AlphaFoldDB" id="A0A1E5UJ68"/>
<gene>
    <name evidence="13" type="ORF">BAE44_0026146</name>
</gene>
<feature type="transmembrane region" description="Helical" evidence="11">
    <location>
        <begin position="1133"/>
        <end position="1153"/>
    </location>
</feature>
<dbReference type="InterPro" id="IPR036770">
    <property type="entry name" value="Ankyrin_rpt-contain_sf"/>
</dbReference>
<evidence type="ECO:0000256" key="7">
    <source>
        <dbReference type="ARBA" id="ARBA00023043"/>
    </source>
</evidence>
<feature type="transmembrane region" description="Helical" evidence="11">
    <location>
        <begin position="606"/>
        <end position="626"/>
    </location>
</feature>
<evidence type="ECO:0000256" key="11">
    <source>
        <dbReference type="SAM" id="Phobius"/>
    </source>
</evidence>
<dbReference type="PROSITE" id="PS50088">
    <property type="entry name" value="ANK_REPEAT"/>
    <property type="match status" value="7"/>
</dbReference>
<dbReference type="Pfam" id="PF13962">
    <property type="entry name" value="PGG"/>
    <property type="match status" value="2"/>
</dbReference>
<keyword evidence="7 9" id="KW-0040">ANK repeat</keyword>
<feature type="compositionally biased region" description="Low complexity" evidence="10">
    <location>
        <begin position="17"/>
        <end position="33"/>
    </location>
</feature>
<feature type="repeat" description="ANK" evidence="9">
    <location>
        <begin position="819"/>
        <end position="851"/>
    </location>
</feature>
<comment type="caution">
    <text evidence="13">The sequence shown here is derived from an EMBL/GenBank/DDBJ whole genome shotgun (WGS) entry which is preliminary data.</text>
</comment>
<dbReference type="InterPro" id="IPR002110">
    <property type="entry name" value="Ankyrin_rpt"/>
</dbReference>
<feature type="region of interest" description="Disordered" evidence="10">
    <location>
        <begin position="1"/>
        <end position="150"/>
    </location>
</feature>
<sequence length="1228" mass="132386">MAAGSDKGVADLEIGLASPGSEGAPSPASSASATGERERPDQSPPLPAAAKRPGLVMSFSGKRLDQSPAGSPSSSSSSRPVLVMSHSSNRLDQSPARPVLVMSCSSNRLDQSSPASSPAPARGPVLVMSGSSNRLDSSQPSPSPSPTAAAAAAPVLVLSNSGKRMDQAGRKKYVKQVTGRHNDTELHLAAQRGDLEAVRQIIAEIDAQMTGTGEEFDSEVAEIRAAIVNEANEMEETALLIAAEKGFLDIVVELLKHSDKESLTRKNKSGFDALHVAAKEGHRDIVKVLLDHDPSLGKTFGQSNVTPLITAAIRGHTEVVNLLLERVSGLVELSKANGKNALHFAARQGHVEIVKALLDADTQLARRTDKKGQTALHMAVKGTSAEVVQALVNADPAIVMLPDRNGNLALHVATRKKRSEIVNVLLLLPDMNVNALTRDRKTAFDIAEGLPLSEESQEIKECLSRAGAVRANDLNQPRDELRKTVTEIKKDVHTQLEQARKTNKNVYGIAKELRKLHREGINNATNSVTVVAVLFATVAFAAIFTVPGGNSDDGVAVAVHAASFKVFFIFNAIALFTSLAVVVVQITLVRGETKAERRVVEVINKLMWLASVCTTVAFISSSYIVVGRHFQWAALLVTLIGGVIMASVLGTMTYYVRHFDVWRSLMEVKKQPGEDRQPTAVQPEPMTMDSPRAAQAATRRKKMTKQLTGKRDDTAMHAAARAGQLVSMREMLSGKDTEELAALLSRQNQAGETPLFVAAEYGYVALVAEMIKYHDVATASIKARSGYDALHIAAKQGDVDVVRELLQALPQLSMTVDASNTTALNTAATQGHMDVVKLLLQVDGSLALIARSNGKTALHSAARNGHVEVVRALLEAEPIIALRTDKKGQTALHMAAKGTRLDLIDALLAAEPALLNMPDNKDNTALHIAARKARHEIIKRLVTMPDTNLKAINRSRETPLDTAEMMGKNDVAELLAEHGVQSARALSPGGGNKQARELKQQVSDIKHNVHSQLEQTRQTRVRMQGIAKRINKLHEEGLNNAINSTTVVAVLIATVAFAAIFTVPGQYVQDPGSLAPGQELGEANISHQTAFIIFFVFDSVSLFISLAVVVVQTSVVVIERKAKKQMMAVINKLMWVACVLISVSFLALSFVVVGRAERWLAVSVTIMGGTILVTTIGTMLYFVIAHRVEAKRMRSIKRASLSRSRSFSCSGMSEGEWVDEEYKRMYAI</sequence>
<dbReference type="SMART" id="SM00248">
    <property type="entry name" value="ANK"/>
    <property type="match status" value="15"/>
</dbReference>
<proteinExistence type="predicted"/>
<keyword evidence="6" id="KW-0346">Stress response</keyword>
<evidence type="ECO:0000256" key="4">
    <source>
        <dbReference type="ARBA" id="ARBA00022737"/>
    </source>
</evidence>
<evidence type="ECO:0000313" key="14">
    <source>
        <dbReference type="Proteomes" id="UP000095767"/>
    </source>
</evidence>
<dbReference type="Pfam" id="PF00023">
    <property type="entry name" value="Ank"/>
    <property type="match status" value="1"/>
</dbReference>